<proteinExistence type="predicted"/>
<dbReference type="PROSITE" id="PS50088">
    <property type="entry name" value="ANK_REPEAT"/>
    <property type="match status" value="1"/>
</dbReference>
<evidence type="ECO:0000313" key="3">
    <source>
        <dbReference type="Ensembl" id="ENSNNAP00000023160.1"/>
    </source>
</evidence>
<keyword evidence="1" id="KW-0040">ANK repeat</keyword>
<evidence type="ECO:0000313" key="4">
    <source>
        <dbReference type="Proteomes" id="UP000694559"/>
    </source>
</evidence>
<dbReference type="PROSITE" id="PS50297">
    <property type="entry name" value="ANK_REP_REGION"/>
    <property type="match status" value="1"/>
</dbReference>
<dbReference type="OrthoDB" id="7464126at2759"/>
<dbReference type="GeneTree" id="ENSGT00950000182908"/>
<dbReference type="Pfam" id="PF00023">
    <property type="entry name" value="Ank"/>
    <property type="match status" value="1"/>
</dbReference>
<evidence type="ECO:0000256" key="2">
    <source>
        <dbReference type="SAM" id="MobiDB-lite"/>
    </source>
</evidence>
<dbReference type="Proteomes" id="UP000694559">
    <property type="component" value="Unplaced"/>
</dbReference>
<reference evidence="3" key="2">
    <citation type="submission" date="2025-09" db="UniProtKB">
        <authorList>
            <consortium name="Ensembl"/>
        </authorList>
    </citation>
    <scope>IDENTIFICATION</scope>
</reference>
<feature type="repeat" description="ANK" evidence="1">
    <location>
        <begin position="12"/>
        <end position="40"/>
    </location>
</feature>
<name>A0A8C6Y2Z8_NAJNA</name>
<protein>
    <recommendedName>
        <fullName evidence="5">ANK_REP_REGION domain-containing protein</fullName>
    </recommendedName>
</protein>
<dbReference type="SUPFAM" id="SSF48403">
    <property type="entry name" value="Ankyrin repeat"/>
    <property type="match status" value="1"/>
</dbReference>
<accession>A0A8C6Y2Z8</accession>
<dbReference type="Ensembl" id="ENSNNAT00000024268.1">
    <property type="protein sequence ID" value="ENSNNAP00000023160.1"/>
    <property type="gene ID" value="ENSNNAG00000015267.1"/>
</dbReference>
<keyword evidence="4" id="KW-1185">Reference proteome</keyword>
<feature type="compositionally biased region" description="Acidic residues" evidence="2">
    <location>
        <begin position="119"/>
        <end position="132"/>
    </location>
</feature>
<dbReference type="Gene3D" id="1.25.40.20">
    <property type="entry name" value="Ankyrin repeat-containing domain"/>
    <property type="match status" value="1"/>
</dbReference>
<organism evidence="3 4">
    <name type="scientific">Naja naja</name>
    <name type="common">Indian cobra</name>
    <dbReference type="NCBI Taxonomy" id="35670"/>
    <lineage>
        <taxon>Eukaryota</taxon>
        <taxon>Metazoa</taxon>
        <taxon>Chordata</taxon>
        <taxon>Craniata</taxon>
        <taxon>Vertebrata</taxon>
        <taxon>Euteleostomi</taxon>
        <taxon>Lepidosauria</taxon>
        <taxon>Squamata</taxon>
        <taxon>Bifurcata</taxon>
        <taxon>Unidentata</taxon>
        <taxon>Episquamata</taxon>
        <taxon>Toxicofera</taxon>
        <taxon>Serpentes</taxon>
        <taxon>Colubroidea</taxon>
        <taxon>Elapidae</taxon>
        <taxon>Elapinae</taxon>
        <taxon>Naja</taxon>
    </lineage>
</organism>
<dbReference type="InterPro" id="IPR036770">
    <property type="entry name" value="Ankyrin_rpt-contain_sf"/>
</dbReference>
<reference evidence="3" key="1">
    <citation type="submission" date="2025-08" db="UniProtKB">
        <authorList>
            <consortium name="Ensembl"/>
        </authorList>
    </citation>
    <scope>IDENTIFICATION</scope>
</reference>
<feature type="region of interest" description="Disordered" evidence="2">
    <location>
        <begin position="107"/>
        <end position="132"/>
    </location>
</feature>
<sequence>MFSYFVGFLHRPLHVAARNGLTVVVQELLQKGASVLAVDENGYTPALACAPNKDVADCLALILATMMPSQMSSLPFNSINHYTTSSKIVTFDSSPIIQSEHSSYCSFNNTGREDSYSCTEEDELNDSDSETY</sequence>
<dbReference type="InterPro" id="IPR002110">
    <property type="entry name" value="Ankyrin_rpt"/>
</dbReference>
<evidence type="ECO:0000256" key="1">
    <source>
        <dbReference type="PROSITE-ProRule" id="PRU00023"/>
    </source>
</evidence>
<dbReference type="AlphaFoldDB" id="A0A8C6Y2Z8"/>
<evidence type="ECO:0008006" key="5">
    <source>
        <dbReference type="Google" id="ProtNLM"/>
    </source>
</evidence>